<protein>
    <submittedName>
        <fullName evidence="2">Uncharacterized protein</fullName>
    </submittedName>
</protein>
<evidence type="ECO:0000313" key="3">
    <source>
        <dbReference type="Proteomes" id="UP000190961"/>
    </source>
</evidence>
<feature type="transmembrane region" description="Helical" evidence="1">
    <location>
        <begin position="117"/>
        <end position="136"/>
    </location>
</feature>
<sequence>MNKFLIAVISILLLLAVGCFLSLPVSVFDRDYAERFLTIAEVMGIIMMLLNGTFRNTRYFKVAKAVIAVLILGVLFKILHLAGADELLVLPWLLLPLVYMAHFLAKKTKNHLDILKLLTVFTFYTPVPLIFLNMISDEQGNIMFVIGHVVFWLTFVDFLVMGYKQSLFKG</sequence>
<dbReference type="EMBL" id="FUZU01000002">
    <property type="protein sequence ID" value="SKC72192.1"/>
    <property type="molecule type" value="Genomic_DNA"/>
</dbReference>
<proteinExistence type="predicted"/>
<reference evidence="2 3" key="1">
    <citation type="submission" date="2017-02" db="EMBL/GenBank/DDBJ databases">
        <authorList>
            <person name="Peterson S.W."/>
        </authorList>
    </citation>
    <scope>NUCLEOTIDE SEQUENCE [LARGE SCALE GENOMIC DNA]</scope>
    <source>
        <strain evidence="2 3">DSM 25262</strain>
    </source>
</reference>
<evidence type="ECO:0000256" key="1">
    <source>
        <dbReference type="SAM" id="Phobius"/>
    </source>
</evidence>
<keyword evidence="1" id="KW-1133">Transmembrane helix</keyword>
<feature type="transmembrane region" description="Helical" evidence="1">
    <location>
        <begin position="62"/>
        <end position="82"/>
    </location>
</feature>
<feature type="transmembrane region" description="Helical" evidence="1">
    <location>
        <begin position="88"/>
        <end position="105"/>
    </location>
</feature>
<keyword evidence="3" id="KW-1185">Reference proteome</keyword>
<dbReference type="RefSeq" id="WP_079687317.1">
    <property type="nucleotide sequence ID" value="NZ_FUZU01000002.1"/>
</dbReference>
<accession>A0A1T5L855</accession>
<keyword evidence="1" id="KW-0472">Membrane</keyword>
<dbReference type="OrthoDB" id="1163872at2"/>
<dbReference type="PROSITE" id="PS51257">
    <property type="entry name" value="PROKAR_LIPOPROTEIN"/>
    <property type="match status" value="1"/>
</dbReference>
<keyword evidence="1" id="KW-0812">Transmembrane</keyword>
<feature type="transmembrane region" description="Helical" evidence="1">
    <location>
        <begin position="32"/>
        <end position="50"/>
    </location>
</feature>
<gene>
    <name evidence="2" type="ORF">SAMN05660236_2734</name>
</gene>
<feature type="transmembrane region" description="Helical" evidence="1">
    <location>
        <begin position="142"/>
        <end position="163"/>
    </location>
</feature>
<organism evidence="2 3">
    <name type="scientific">Ohtaekwangia koreensis</name>
    <dbReference type="NCBI Taxonomy" id="688867"/>
    <lineage>
        <taxon>Bacteria</taxon>
        <taxon>Pseudomonadati</taxon>
        <taxon>Bacteroidota</taxon>
        <taxon>Cytophagia</taxon>
        <taxon>Cytophagales</taxon>
        <taxon>Fulvivirgaceae</taxon>
        <taxon>Ohtaekwangia</taxon>
    </lineage>
</organism>
<evidence type="ECO:0000313" key="2">
    <source>
        <dbReference type="EMBL" id="SKC72192.1"/>
    </source>
</evidence>
<name>A0A1T5L855_9BACT</name>
<dbReference type="Proteomes" id="UP000190961">
    <property type="component" value="Unassembled WGS sequence"/>
</dbReference>
<dbReference type="AlphaFoldDB" id="A0A1T5L855"/>